<gene>
    <name evidence="3" type="ORF">GCU85_05665</name>
</gene>
<sequence>MDDKQKTSDETIDTTGLDEATVDVLPLSVREHLMRGNQALAVTTLQAEKGLTQAQAEQEIEDYKASLRQRKLELDIQIMNAENRRDSSATVRKIVTWAGYLIILLLTLFALNMIIKM</sequence>
<dbReference type="InParanoid" id="A0A6N7F2X6"/>
<keyword evidence="2" id="KW-1133">Transmembrane helix</keyword>
<organism evidence="3 4">
    <name type="scientific">Ostreibacterium oceani</name>
    <dbReference type="NCBI Taxonomy" id="2654998"/>
    <lineage>
        <taxon>Bacteria</taxon>
        <taxon>Pseudomonadati</taxon>
        <taxon>Pseudomonadota</taxon>
        <taxon>Gammaproteobacteria</taxon>
        <taxon>Cardiobacteriales</taxon>
        <taxon>Ostreibacteriaceae</taxon>
        <taxon>Ostreibacterium</taxon>
    </lineage>
</organism>
<reference evidence="3 4" key="1">
    <citation type="submission" date="2019-10" db="EMBL/GenBank/DDBJ databases">
        <title>Cardiobacteriales fam. a chemoheterotrophic member of the order Cardiobacteriales, and proposal of Cardiobacteriales fam. nov.</title>
        <authorList>
            <person name="Wang C."/>
        </authorList>
    </citation>
    <scope>NUCLEOTIDE SEQUENCE [LARGE SCALE GENOMIC DNA]</scope>
    <source>
        <strain evidence="3 4">ML27</strain>
    </source>
</reference>
<dbReference type="RefSeq" id="WP_152810220.1">
    <property type="nucleotide sequence ID" value="NZ_WHNW01000005.1"/>
</dbReference>
<name>A0A6N7F2X6_9GAMM</name>
<comment type="caution">
    <text evidence="3">The sequence shown here is derived from an EMBL/GenBank/DDBJ whole genome shotgun (WGS) entry which is preliminary data.</text>
</comment>
<protein>
    <recommendedName>
        <fullName evidence="5">DUF1640 domain-containing protein</fullName>
    </recommendedName>
</protein>
<feature type="coiled-coil region" evidence="1">
    <location>
        <begin position="53"/>
        <end position="84"/>
    </location>
</feature>
<evidence type="ECO:0000313" key="4">
    <source>
        <dbReference type="Proteomes" id="UP000471298"/>
    </source>
</evidence>
<keyword evidence="1" id="KW-0175">Coiled coil</keyword>
<feature type="transmembrane region" description="Helical" evidence="2">
    <location>
        <begin position="94"/>
        <end position="115"/>
    </location>
</feature>
<keyword evidence="2" id="KW-0472">Membrane</keyword>
<dbReference type="AlphaFoldDB" id="A0A6N7F2X6"/>
<proteinExistence type="predicted"/>
<keyword evidence="4" id="KW-1185">Reference proteome</keyword>
<dbReference type="EMBL" id="WHNW01000005">
    <property type="protein sequence ID" value="MPV86216.1"/>
    <property type="molecule type" value="Genomic_DNA"/>
</dbReference>
<evidence type="ECO:0000256" key="2">
    <source>
        <dbReference type="SAM" id="Phobius"/>
    </source>
</evidence>
<evidence type="ECO:0000256" key="1">
    <source>
        <dbReference type="SAM" id="Coils"/>
    </source>
</evidence>
<accession>A0A6N7F2X6</accession>
<dbReference type="Proteomes" id="UP000471298">
    <property type="component" value="Unassembled WGS sequence"/>
</dbReference>
<evidence type="ECO:0008006" key="5">
    <source>
        <dbReference type="Google" id="ProtNLM"/>
    </source>
</evidence>
<keyword evidence="2" id="KW-0812">Transmembrane</keyword>
<evidence type="ECO:0000313" key="3">
    <source>
        <dbReference type="EMBL" id="MPV86216.1"/>
    </source>
</evidence>